<keyword evidence="2" id="KW-1185">Reference proteome</keyword>
<dbReference type="AlphaFoldDB" id="A0A5N8WK11"/>
<reference evidence="1 2" key="1">
    <citation type="submission" date="2019-07" db="EMBL/GenBank/DDBJ databases">
        <title>New species of Amycolatopsis and Streptomyces.</title>
        <authorList>
            <person name="Duangmal K."/>
            <person name="Teo W.F.A."/>
            <person name="Lipun K."/>
        </authorList>
    </citation>
    <scope>NUCLEOTIDE SEQUENCE [LARGE SCALE GENOMIC DNA]</scope>
    <source>
        <strain evidence="1 2">TISTR 2346</strain>
    </source>
</reference>
<dbReference type="InterPro" id="IPR036890">
    <property type="entry name" value="HATPase_C_sf"/>
</dbReference>
<dbReference type="GO" id="GO:0016301">
    <property type="term" value="F:kinase activity"/>
    <property type="evidence" value="ECO:0007669"/>
    <property type="project" value="UniProtKB-KW"/>
</dbReference>
<sequence>PSLPLPGSHQGLIGLKERAELLGGTFESGPTGGGGYEVTLRIPAHAN</sequence>
<name>A0A5N8WK11_9ACTN</name>
<organism evidence="1 2">
    <name type="scientific">Streptomyces phyllanthi</name>
    <dbReference type="NCBI Taxonomy" id="1803180"/>
    <lineage>
        <taxon>Bacteria</taxon>
        <taxon>Bacillati</taxon>
        <taxon>Actinomycetota</taxon>
        <taxon>Actinomycetes</taxon>
        <taxon>Kitasatosporales</taxon>
        <taxon>Streptomycetaceae</taxon>
        <taxon>Streptomyces</taxon>
    </lineage>
</organism>
<proteinExistence type="predicted"/>
<dbReference type="Gene3D" id="3.30.565.10">
    <property type="entry name" value="Histidine kinase-like ATPase, C-terminal domain"/>
    <property type="match status" value="1"/>
</dbReference>
<protein>
    <submittedName>
        <fullName evidence="1">Two-component sensor histidine kinase</fullName>
    </submittedName>
</protein>
<accession>A0A5N8WK11</accession>
<dbReference type="EMBL" id="VJZE01000721">
    <property type="protein sequence ID" value="MPY46615.1"/>
    <property type="molecule type" value="Genomic_DNA"/>
</dbReference>
<keyword evidence="1" id="KW-0808">Transferase</keyword>
<keyword evidence="1" id="KW-0418">Kinase</keyword>
<comment type="caution">
    <text evidence="1">The sequence shown here is derived from an EMBL/GenBank/DDBJ whole genome shotgun (WGS) entry which is preliminary data.</text>
</comment>
<dbReference type="Proteomes" id="UP000326979">
    <property type="component" value="Unassembled WGS sequence"/>
</dbReference>
<evidence type="ECO:0000313" key="1">
    <source>
        <dbReference type="EMBL" id="MPY46615.1"/>
    </source>
</evidence>
<evidence type="ECO:0000313" key="2">
    <source>
        <dbReference type="Proteomes" id="UP000326979"/>
    </source>
</evidence>
<gene>
    <name evidence="1" type="ORF">FNH04_43965</name>
</gene>
<feature type="non-terminal residue" evidence="1">
    <location>
        <position position="1"/>
    </location>
</feature>